<dbReference type="Gene3D" id="1.10.10.60">
    <property type="entry name" value="Homeodomain-like"/>
    <property type="match status" value="1"/>
</dbReference>
<dbReference type="Gene3D" id="1.10.357.10">
    <property type="entry name" value="Tetracycline Repressor, domain 2"/>
    <property type="match status" value="1"/>
</dbReference>
<dbReference type="eggNOG" id="COG1309">
    <property type="taxonomic scope" value="Bacteria"/>
</dbReference>
<evidence type="ECO:0000256" key="4">
    <source>
        <dbReference type="PROSITE-ProRule" id="PRU00335"/>
    </source>
</evidence>
<dbReference type="InterPro" id="IPR009057">
    <property type="entry name" value="Homeodomain-like_sf"/>
</dbReference>
<accession>B7J3Z9</accession>
<evidence type="ECO:0000256" key="1">
    <source>
        <dbReference type="ARBA" id="ARBA00023015"/>
    </source>
</evidence>
<keyword evidence="2 4" id="KW-0238">DNA-binding</keyword>
<dbReference type="InterPro" id="IPR041474">
    <property type="entry name" value="NicS_C"/>
</dbReference>
<keyword evidence="3" id="KW-0804">Transcription</keyword>
<evidence type="ECO:0000259" key="5">
    <source>
        <dbReference type="PROSITE" id="PS50977"/>
    </source>
</evidence>
<dbReference type="PRINTS" id="PR00455">
    <property type="entry name" value="HTHTETR"/>
</dbReference>
<dbReference type="AlphaFoldDB" id="B7J3Z9"/>
<gene>
    <name evidence="6" type="ordered locus">AFE_0255</name>
</gene>
<dbReference type="KEGG" id="afr:AFE_0255"/>
<feature type="DNA-binding region" description="H-T-H motif" evidence="4">
    <location>
        <begin position="62"/>
        <end position="81"/>
    </location>
</feature>
<dbReference type="HOGENOM" id="CLU_069356_12_8_6"/>
<evidence type="ECO:0000256" key="3">
    <source>
        <dbReference type="ARBA" id="ARBA00023163"/>
    </source>
</evidence>
<dbReference type="SUPFAM" id="SSF46689">
    <property type="entry name" value="Homeodomain-like"/>
    <property type="match status" value="1"/>
</dbReference>
<dbReference type="GO" id="GO:0003700">
    <property type="term" value="F:DNA-binding transcription factor activity"/>
    <property type="evidence" value="ECO:0007669"/>
    <property type="project" value="TreeGrafter"/>
</dbReference>
<dbReference type="SUPFAM" id="SSF48498">
    <property type="entry name" value="Tetracyclin repressor-like, C-terminal domain"/>
    <property type="match status" value="1"/>
</dbReference>
<dbReference type="Pfam" id="PF17938">
    <property type="entry name" value="TetR_C_29"/>
    <property type="match status" value="1"/>
</dbReference>
<name>B7J3Z9_ACIF2</name>
<organism evidence="6 7">
    <name type="scientific">Acidithiobacillus ferrooxidans (strain ATCC 23270 / DSM 14882 / CIP 104768 / NCIMB 8455)</name>
    <name type="common">Ferrobacillus ferrooxidans (strain ATCC 23270)</name>
    <dbReference type="NCBI Taxonomy" id="243159"/>
    <lineage>
        <taxon>Bacteria</taxon>
        <taxon>Pseudomonadati</taxon>
        <taxon>Pseudomonadota</taxon>
        <taxon>Acidithiobacillia</taxon>
        <taxon>Acidithiobacillales</taxon>
        <taxon>Acidithiobacillaceae</taxon>
        <taxon>Acidithiobacillus</taxon>
    </lineage>
</organism>
<keyword evidence="7" id="KW-1185">Reference proteome</keyword>
<dbReference type="PaxDb" id="243159-AFE_0255"/>
<keyword evidence="1" id="KW-0805">Transcription regulation</keyword>
<dbReference type="Proteomes" id="UP000001362">
    <property type="component" value="Chromosome"/>
</dbReference>
<reference evidence="6 7" key="1">
    <citation type="journal article" date="2008" name="BMC Genomics">
        <title>Acidithiobacillus ferrooxidans metabolism: from genome sequence to industrial applications.</title>
        <authorList>
            <person name="Valdes J."/>
            <person name="Pedroso I."/>
            <person name="Quatrini R."/>
            <person name="Dodson R.J."/>
            <person name="Tettelin H."/>
            <person name="Blake R.II."/>
            <person name="Eisen J.A."/>
            <person name="Holmes D.S."/>
        </authorList>
    </citation>
    <scope>NUCLEOTIDE SEQUENCE [LARGE SCALE GENOMIC DNA]</scope>
    <source>
        <strain evidence="7">ATCC 23270 / DSM 14882 / CIP 104768 / NCIMB 8455</strain>
    </source>
</reference>
<dbReference type="GO" id="GO:0000976">
    <property type="term" value="F:transcription cis-regulatory region binding"/>
    <property type="evidence" value="ECO:0007669"/>
    <property type="project" value="TreeGrafter"/>
</dbReference>
<protein>
    <submittedName>
        <fullName evidence="6">Transcriptional regulator, TetR family</fullName>
    </submittedName>
</protein>
<dbReference type="FunFam" id="1.10.10.60:FF:000141">
    <property type="entry name" value="TetR family transcriptional regulator"/>
    <property type="match status" value="1"/>
</dbReference>
<dbReference type="InterPro" id="IPR001647">
    <property type="entry name" value="HTH_TetR"/>
</dbReference>
<dbReference type="InterPro" id="IPR036271">
    <property type="entry name" value="Tet_transcr_reg_TetR-rel_C_sf"/>
</dbReference>
<dbReference type="Pfam" id="PF00440">
    <property type="entry name" value="TetR_N"/>
    <property type="match status" value="1"/>
</dbReference>
<feature type="domain" description="HTH tetR-type" evidence="5">
    <location>
        <begin position="39"/>
        <end position="99"/>
    </location>
</feature>
<proteinExistence type="predicted"/>
<evidence type="ECO:0000313" key="7">
    <source>
        <dbReference type="Proteomes" id="UP000001362"/>
    </source>
</evidence>
<sequence>MLHCPYIDRLVGRRASVAITCRLGARDGFMGELPLTLEGEGRQRILAAAEKLFSDKAFDAVSMNAIALQAGISKANIYHYFPNKDALYLAVLRAASRNLRKLLNDAVDAHGTVVDVLRHFARCHLQALLDRPELVRLVWRELLEKGAPRAREFAEQGFADVFSALVAVLESGQARGELRADFNPALVATLMLGANVFFFQSRDILRHYPAVAFADDPAGYDAGIVEILLRGMIPESSADTVRA</sequence>
<dbReference type="EMBL" id="CP001219">
    <property type="protein sequence ID" value="ACK79888.1"/>
    <property type="molecule type" value="Genomic_DNA"/>
</dbReference>
<dbReference type="PANTHER" id="PTHR30055:SF234">
    <property type="entry name" value="HTH-TYPE TRANSCRIPTIONAL REGULATOR BETI"/>
    <property type="match status" value="1"/>
</dbReference>
<evidence type="ECO:0000256" key="2">
    <source>
        <dbReference type="ARBA" id="ARBA00023125"/>
    </source>
</evidence>
<dbReference type="PROSITE" id="PS50977">
    <property type="entry name" value="HTH_TETR_2"/>
    <property type="match status" value="1"/>
</dbReference>
<dbReference type="PANTHER" id="PTHR30055">
    <property type="entry name" value="HTH-TYPE TRANSCRIPTIONAL REGULATOR RUTR"/>
    <property type="match status" value="1"/>
</dbReference>
<dbReference type="InterPro" id="IPR050109">
    <property type="entry name" value="HTH-type_TetR-like_transc_reg"/>
</dbReference>
<dbReference type="STRING" id="243159.AFE_0255"/>
<evidence type="ECO:0000313" key="6">
    <source>
        <dbReference type="EMBL" id="ACK79888.1"/>
    </source>
</evidence>